<feature type="region of interest" description="Disordered" evidence="7">
    <location>
        <begin position="195"/>
        <end position="331"/>
    </location>
</feature>
<evidence type="ECO:0000256" key="4">
    <source>
        <dbReference type="ARBA" id="ARBA00022777"/>
    </source>
</evidence>
<dbReference type="InterPro" id="IPR011009">
    <property type="entry name" value="Kinase-like_dom_sf"/>
</dbReference>
<dbReference type="SUPFAM" id="SSF48371">
    <property type="entry name" value="ARM repeat"/>
    <property type="match status" value="1"/>
</dbReference>
<reference evidence="9" key="1">
    <citation type="journal article" date="2022" name="bioRxiv">
        <title>Genomics of Preaxostyla Flagellates Illuminates Evolutionary Transitions and the Path Towards Mitochondrial Loss.</title>
        <authorList>
            <person name="Novak L.V.F."/>
            <person name="Treitli S.C."/>
            <person name="Pyrih J."/>
            <person name="Halakuc P."/>
            <person name="Pipaliya S.V."/>
            <person name="Vacek V."/>
            <person name="Brzon O."/>
            <person name="Soukal P."/>
            <person name="Eme L."/>
            <person name="Dacks J.B."/>
            <person name="Karnkowska A."/>
            <person name="Elias M."/>
            <person name="Hampl V."/>
        </authorList>
    </citation>
    <scope>NUCLEOTIDE SEQUENCE</scope>
    <source>
        <strain evidence="9">RCP-MX</strain>
    </source>
</reference>
<evidence type="ECO:0000259" key="8">
    <source>
        <dbReference type="PROSITE" id="PS50011"/>
    </source>
</evidence>
<feature type="compositionally biased region" description="Pro residues" evidence="7">
    <location>
        <begin position="221"/>
        <end position="234"/>
    </location>
</feature>
<evidence type="ECO:0000256" key="6">
    <source>
        <dbReference type="PROSITE-ProRule" id="PRU10141"/>
    </source>
</evidence>
<evidence type="ECO:0000256" key="7">
    <source>
        <dbReference type="SAM" id="MobiDB-lite"/>
    </source>
</evidence>
<feature type="compositionally biased region" description="Pro residues" evidence="7">
    <location>
        <begin position="257"/>
        <end position="271"/>
    </location>
</feature>
<sequence>MLAPLQILLSEDAPPTSFDDTIQMLLVSLGRAQDTFSSEIYEKMEALTIRALFSDQWTQPRKGRFFEILLAFINHPSFNPTEANLHLRKTEFISGLIRYLAQTIVLPPPQSAVGAIMRSAGMKPPTSSGDSAALTPETTRDLLVRILHRIYSLMLPWRAYMRDILQGIFVSVATQPRSRPGMLFNPVTVFATTAVPVQPRNQRKHPIFDAPSASPPKAIRTPPPHTPTPPPHTPSPVGSLRPPRPPSRPGQPMRAFPLPPKSPTPKSPSPVPGVESTPATATEAFIPPVLTTPVPQSGPGAIATPVPVALAPPAGRHHPRGNGDLSTNSQPNYDQGVAPLLRLYAAITAGFRMPLQHAHRLFLRDALLPLYQPSAFFDDMVPVLSLYDRDLSRCLVEYLKKEPELGGPVIDYLLDAWPDTANANSAKEALLLNQLETVIGLTPPEVLQTRVQEVFTRIASCSASLNFRVAERALTLWNNEVFVNRASHFRAEVLPLMFPALVHDGGKLHWNVTVNRLYLAALTHCRQIDEGLFTQCAAEFWAKKDPILTPPLAAERTAEYMALLQGTVDKENQKQQAQRAAASSLAVTTVRLLESGGRPLGHLDFVFGAELGRGSYAAVREATLIDRDREQSAWVKFALKVIDKGLVESAHCAEEISREIATLNRLKHPNIIRLISTFEDHRHLYLVLEHMPGGDLYTALHKAGRFQSGPAVQWILAEVILALTHVHAQGMVYNDLKPEGHIRLTDFGSCLPIPTGPDDVVAPPAPGTIKGTADYIAPEVLAGHPPRPTADMWALGCLVFYLFAGHLPFYAESQEALFATIRGFRGPSGGLDAPSSDPHAFGFPREFPAAARELVERLLQPEPAARPCSLAAFQEHPFFAGLDWAALSSGMPPLLVTAQLGGAGGGRPAVPQQHTQRRFSMMYAPIQGQYAATGDVGGLPAIPEMDESGTAGPSG</sequence>
<evidence type="ECO:0000256" key="1">
    <source>
        <dbReference type="ARBA" id="ARBA00022527"/>
    </source>
</evidence>
<keyword evidence="3 6" id="KW-0547">Nucleotide-binding</keyword>
<feature type="binding site" evidence="6">
    <location>
        <position position="640"/>
    </location>
    <ligand>
        <name>ATP</name>
        <dbReference type="ChEBI" id="CHEBI:30616"/>
    </ligand>
</feature>
<dbReference type="Proteomes" id="UP001141327">
    <property type="component" value="Unassembled WGS sequence"/>
</dbReference>
<dbReference type="GO" id="GO:0016301">
    <property type="term" value="F:kinase activity"/>
    <property type="evidence" value="ECO:0007669"/>
    <property type="project" value="UniProtKB-KW"/>
</dbReference>
<gene>
    <name evidence="9" type="ORF">PAPYR_9440</name>
</gene>
<evidence type="ECO:0000313" key="10">
    <source>
        <dbReference type="Proteomes" id="UP001141327"/>
    </source>
</evidence>
<dbReference type="SUPFAM" id="SSF56112">
    <property type="entry name" value="Protein kinase-like (PK-like)"/>
    <property type="match status" value="1"/>
</dbReference>
<dbReference type="Pfam" id="PF01603">
    <property type="entry name" value="B56"/>
    <property type="match status" value="1"/>
</dbReference>
<feature type="domain" description="Protein kinase" evidence="8">
    <location>
        <begin position="605"/>
        <end position="879"/>
    </location>
</feature>
<keyword evidence="2" id="KW-0808">Transferase</keyword>
<dbReference type="Gene3D" id="1.25.10.10">
    <property type="entry name" value="Leucine-rich Repeat Variant"/>
    <property type="match status" value="1"/>
</dbReference>
<dbReference type="InterPro" id="IPR016024">
    <property type="entry name" value="ARM-type_fold"/>
</dbReference>
<feature type="compositionally biased region" description="Low complexity" evidence="7">
    <location>
        <begin position="301"/>
        <end position="314"/>
    </location>
</feature>
<dbReference type="EMBL" id="JAPMOS010000101">
    <property type="protein sequence ID" value="KAJ4455590.1"/>
    <property type="molecule type" value="Genomic_DNA"/>
</dbReference>
<dbReference type="InterPro" id="IPR030616">
    <property type="entry name" value="Aur-like"/>
</dbReference>
<keyword evidence="10" id="KW-1185">Reference proteome</keyword>
<evidence type="ECO:0000256" key="2">
    <source>
        <dbReference type="ARBA" id="ARBA00022679"/>
    </source>
</evidence>
<dbReference type="Gene3D" id="3.30.200.20">
    <property type="entry name" value="Phosphorylase Kinase, domain 1"/>
    <property type="match status" value="1"/>
</dbReference>
<dbReference type="InterPro" id="IPR002554">
    <property type="entry name" value="PP2A_B56"/>
</dbReference>
<dbReference type="InterPro" id="IPR000719">
    <property type="entry name" value="Prot_kinase_dom"/>
</dbReference>
<comment type="caution">
    <text evidence="9">The sequence shown here is derived from an EMBL/GenBank/DDBJ whole genome shotgun (WGS) entry which is preliminary data.</text>
</comment>
<dbReference type="InterPro" id="IPR017441">
    <property type="entry name" value="Protein_kinase_ATP_BS"/>
</dbReference>
<keyword evidence="5 6" id="KW-0067">ATP-binding</keyword>
<dbReference type="Gene3D" id="1.10.510.10">
    <property type="entry name" value="Transferase(Phosphotransferase) domain 1"/>
    <property type="match status" value="1"/>
</dbReference>
<keyword evidence="4 9" id="KW-0418">Kinase</keyword>
<dbReference type="PROSITE" id="PS00107">
    <property type="entry name" value="PROTEIN_KINASE_ATP"/>
    <property type="match status" value="1"/>
</dbReference>
<evidence type="ECO:0000256" key="5">
    <source>
        <dbReference type="ARBA" id="ARBA00022840"/>
    </source>
</evidence>
<dbReference type="PANTHER" id="PTHR24350">
    <property type="entry name" value="SERINE/THREONINE-PROTEIN KINASE IAL-RELATED"/>
    <property type="match status" value="1"/>
</dbReference>
<organism evidence="9 10">
    <name type="scientific">Paratrimastix pyriformis</name>
    <dbReference type="NCBI Taxonomy" id="342808"/>
    <lineage>
        <taxon>Eukaryota</taxon>
        <taxon>Metamonada</taxon>
        <taxon>Preaxostyla</taxon>
        <taxon>Paratrimastigidae</taxon>
        <taxon>Paratrimastix</taxon>
    </lineage>
</organism>
<evidence type="ECO:0000313" key="9">
    <source>
        <dbReference type="EMBL" id="KAJ4455590.1"/>
    </source>
</evidence>
<dbReference type="Pfam" id="PF00069">
    <property type="entry name" value="Pkinase"/>
    <property type="match status" value="1"/>
</dbReference>
<name>A0ABQ8U8F0_9EUKA</name>
<protein>
    <submittedName>
        <fullName evidence="9">AGC protein kinase</fullName>
    </submittedName>
</protein>
<keyword evidence="1" id="KW-0723">Serine/threonine-protein kinase</keyword>
<proteinExistence type="predicted"/>
<accession>A0ABQ8U8F0</accession>
<dbReference type="InterPro" id="IPR011989">
    <property type="entry name" value="ARM-like"/>
</dbReference>
<evidence type="ECO:0000256" key="3">
    <source>
        <dbReference type="ARBA" id="ARBA00022741"/>
    </source>
</evidence>
<dbReference type="PROSITE" id="PS50011">
    <property type="entry name" value="PROTEIN_KINASE_DOM"/>
    <property type="match status" value="1"/>
</dbReference>